<comment type="similarity">
    <text evidence="1">Belongs to the amidase family.</text>
</comment>
<accession>A0ABY6ZNZ5</accession>
<evidence type="ECO:0000313" key="4">
    <source>
        <dbReference type="Proteomes" id="UP001164761"/>
    </source>
</evidence>
<dbReference type="InterPro" id="IPR036928">
    <property type="entry name" value="AS_sf"/>
</dbReference>
<dbReference type="InterPro" id="IPR000120">
    <property type="entry name" value="Amidase"/>
</dbReference>
<dbReference type="RefSeq" id="WP_268007717.1">
    <property type="nucleotide sequence ID" value="NZ_BSUT01000001.1"/>
</dbReference>
<name>A0ABY6ZNZ5_9BACL</name>
<sequence>MKALVEKAIHDLAPLGAEIFEISIPELVNAETAVLVVSGAEGTSQHHENLLNPTLRHMYQEDVRIQLEAGELVSGVEYVKGQKARRLLRDGFYRAFTKVDVIVAPTVPIPAPHFTPNQTKLNFEVLNACTPFTCPANLTGLPSLSIPVGLTMEGLPVGMQIFGKPFAEGQLLEVGYAYEQISPMKDVVAGDRMLTS</sequence>
<dbReference type="Pfam" id="PF01425">
    <property type="entry name" value="Amidase"/>
    <property type="match status" value="1"/>
</dbReference>
<dbReference type="Gene3D" id="3.90.1300.10">
    <property type="entry name" value="Amidase signature (AS) domain"/>
    <property type="match status" value="1"/>
</dbReference>
<dbReference type="PANTHER" id="PTHR11895:SF7">
    <property type="entry name" value="GLUTAMYL-TRNA(GLN) AMIDOTRANSFERASE SUBUNIT A, MITOCHONDRIAL"/>
    <property type="match status" value="1"/>
</dbReference>
<protein>
    <submittedName>
        <fullName evidence="3">Amidase</fullName>
    </submittedName>
</protein>
<evidence type="ECO:0000313" key="3">
    <source>
        <dbReference type="EMBL" id="WAH43811.1"/>
    </source>
</evidence>
<organism evidence="3 4">
    <name type="scientific">Alicyclobacillus fastidiosus</name>
    <dbReference type="NCBI Taxonomy" id="392011"/>
    <lineage>
        <taxon>Bacteria</taxon>
        <taxon>Bacillati</taxon>
        <taxon>Bacillota</taxon>
        <taxon>Bacilli</taxon>
        <taxon>Bacillales</taxon>
        <taxon>Alicyclobacillaceae</taxon>
        <taxon>Alicyclobacillus</taxon>
    </lineage>
</organism>
<dbReference type="Proteomes" id="UP001164761">
    <property type="component" value="Chromosome"/>
</dbReference>
<dbReference type="SUPFAM" id="SSF75304">
    <property type="entry name" value="Amidase signature (AS) enzymes"/>
    <property type="match status" value="1"/>
</dbReference>
<evidence type="ECO:0000259" key="2">
    <source>
        <dbReference type="Pfam" id="PF01425"/>
    </source>
</evidence>
<evidence type="ECO:0000256" key="1">
    <source>
        <dbReference type="ARBA" id="ARBA00009199"/>
    </source>
</evidence>
<gene>
    <name evidence="3" type="ORF">NZD89_10725</name>
</gene>
<feature type="domain" description="Amidase" evidence="2">
    <location>
        <begin position="2"/>
        <end position="172"/>
    </location>
</feature>
<dbReference type="EMBL" id="CP104067">
    <property type="protein sequence ID" value="WAH43811.1"/>
    <property type="molecule type" value="Genomic_DNA"/>
</dbReference>
<proteinExistence type="inferred from homology"/>
<reference evidence="3" key="1">
    <citation type="submission" date="2022-08" db="EMBL/GenBank/DDBJ databases">
        <title>Alicyclobacillus fastidiosus DSM 17978, complete genome.</title>
        <authorList>
            <person name="Wang Q."/>
            <person name="Cai R."/>
            <person name="Wang Z."/>
        </authorList>
    </citation>
    <scope>NUCLEOTIDE SEQUENCE</scope>
    <source>
        <strain evidence="3">DSM 17978</strain>
    </source>
</reference>
<dbReference type="InterPro" id="IPR023631">
    <property type="entry name" value="Amidase_dom"/>
</dbReference>
<keyword evidence="4" id="KW-1185">Reference proteome</keyword>
<dbReference type="PANTHER" id="PTHR11895">
    <property type="entry name" value="TRANSAMIDASE"/>
    <property type="match status" value="1"/>
</dbReference>